<dbReference type="PANTHER" id="PTHR14549:SF2">
    <property type="entry name" value="TRANSMEMBRANE PROTEIN 223"/>
    <property type="match status" value="1"/>
</dbReference>
<evidence type="ECO:0000313" key="2">
    <source>
        <dbReference type="EMBL" id="KDR21199.1"/>
    </source>
</evidence>
<dbReference type="InterPro" id="IPR026100">
    <property type="entry name" value="Tmem223"/>
</dbReference>
<name>A0A067RNB7_ZOONE</name>
<dbReference type="InterPro" id="IPR045325">
    <property type="entry name" value="TMEM70/TMEM186/TMEM223"/>
</dbReference>
<evidence type="ECO:0008006" key="4">
    <source>
        <dbReference type="Google" id="ProtNLM"/>
    </source>
</evidence>
<keyword evidence="1" id="KW-0812">Transmembrane</keyword>
<feature type="transmembrane region" description="Helical" evidence="1">
    <location>
        <begin position="97"/>
        <end position="115"/>
    </location>
</feature>
<organism evidence="2 3">
    <name type="scientific">Zootermopsis nevadensis</name>
    <name type="common">Dampwood termite</name>
    <dbReference type="NCBI Taxonomy" id="136037"/>
    <lineage>
        <taxon>Eukaryota</taxon>
        <taxon>Metazoa</taxon>
        <taxon>Ecdysozoa</taxon>
        <taxon>Arthropoda</taxon>
        <taxon>Hexapoda</taxon>
        <taxon>Insecta</taxon>
        <taxon>Pterygota</taxon>
        <taxon>Neoptera</taxon>
        <taxon>Polyneoptera</taxon>
        <taxon>Dictyoptera</taxon>
        <taxon>Blattodea</taxon>
        <taxon>Blattoidea</taxon>
        <taxon>Termitoidae</taxon>
        <taxon>Termopsidae</taxon>
        <taxon>Zootermopsis</taxon>
    </lineage>
</organism>
<dbReference type="GO" id="GO:0007399">
    <property type="term" value="P:nervous system development"/>
    <property type="evidence" value="ECO:0007669"/>
    <property type="project" value="TreeGrafter"/>
</dbReference>
<dbReference type="Proteomes" id="UP000027135">
    <property type="component" value="Unassembled WGS sequence"/>
</dbReference>
<keyword evidence="3" id="KW-1185">Reference proteome</keyword>
<evidence type="ECO:0000313" key="3">
    <source>
        <dbReference type="Proteomes" id="UP000027135"/>
    </source>
</evidence>
<dbReference type="STRING" id="136037.A0A067RNB7"/>
<proteinExistence type="predicted"/>
<gene>
    <name evidence="2" type="ORF">L798_03605</name>
</gene>
<sequence>MYACKYLVLPSLNLIGKGWHRSVPFQYKVTINELHCSLTNNLIYTSAAHICARNLNRLCIMGHRPSFPKVFVSTSALDVNTKVVKDVILYRYDNPKFFRIVNIFALCQFGFWTYLSHFAFTTMRDAPVSKDVDNLPWWRRINLGENKYRNGLTVLSFLIGYGILTAAWFFTLKSVRYLILRKGGDKLTFVTYTPFGKNRMLTVDVNKVSSQESRQNARVQLPIKVKNYRLFFVLDMKGEFQNPKLFDHTAGLKREWKT</sequence>
<dbReference type="eggNOG" id="ENOG502S0RN">
    <property type="taxonomic scope" value="Eukaryota"/>
</dbReference>
<feature type="transmembrane region" description="Helical" evidence="1">
    <location>
        <begin position="152"/>
        <end position="172"/>
    </location>
</feature>
<dbReference type="OMA" id="KQVSCMA"/>
<dbReference type="Pfam" id="PF06979">
    <property type="entry name" value="TMEM70"/>
    <property type="match status" value="1"/>
</dbReference>
<dbReference type="AlphaFoldDB" id="A0A067RNB7"/>
<protein>
    <recommendedName>
        <fullName evidence="4">Transmembrane protein 223</fullName>
    </recommendedName>
</protein>
<dbReference type="GO" id="GO:0005739">
    <property type="term" value="C:mitochondrion"/>
    <property type="evidence" value="ECO:0007669"/>
    <property type="project" value="TreeGrafter"/>
</dbReference>
<reference evidence="2 3" key="1">
    <citation type="journal article" date="2014" name="Nat. Commun.">
        <title>Molecular traces of alternative social organization in a termite genome.</title>
        <authorList>
            <person name="Terrapon N."/>
            <person name="Li C."/>
            <person name="Robertson H.M."/>
            <person name="Ji L."/>
            <person name="Meng X."/>
            <person name="Booth W."/>
            <person name="Chen Z."/>
            <person name="Childers C.P."/>
            <person name="Glastad K.M."/>
            <person name="Gokhale K."/>
            <person name="Gowin J."/>
            <person name="Gronenberg W."/>
            <person name="Hermansen R.A."/>
            <person name="Hu H."/>
            <person name="Hunt B.G."/>
            <person name="Huylmans A.K."/>
            <person name="Khalil S.M."/>
            <person name="Mitchell R.D."/>
            <person name="Munoz-Torres M.C."/>
            <person name="Mustard J.A."/>
            <person name="Pan H."/>
            <person name="Reese J.T."/>
            <person name="Scharf M.E."/>
            <person name="Sun F."/>
            <person name="Vogel H."/>
            <person name="Xiao J."/>
            <person name="Yang W."/>
            <person name="Yang Z."/>
            <person name="Yang Z."/>
            <person name="Zhou J."/>
            <person name="Zhu J."/>
            <person name="Brent C.S."/>
            <person name="Elsik C.G."/>
            <person name="Goodisman M.A."/>
            <person name="Liberles D.A."/>
            <person name="Roe R.M."/>
            <person name="Vargo E.L."/>
            <person name="Vilcinskas A."/>
            <person name="Wang J."/>
            <person name="Bornberg-Bauer E."/>
            <person name="Korb J."/>
            <person name="Zhang G."/>
            <person name="Liebig J."/>
        </authorList>
    </citation>
    <scope>NUCLEOTIDE SEQUENCE [LARGE SCALE GENOMIC DNA]</scope>
    <source>
        <tissue evidence="2">Whole organism</tissue>
    </source>
</reference>
<dbReference type="EMBL" id="KK852567">
    <property type="protein sequence ID" value="KDR21199.1"/>
    <property type="molecule type" value="Genomic_DNA"/>
</dbReference>
<dbReference type="OrthoDB" id="5950063at2759"/>
<dbReference type="FunCoup" id="A0A067RNB7">
    <property type="interactions" value="418"/>
</dbReference>
<dbReference type="InParanoid" id="A0A067RNB7"/>
<dbReference type="PANTHER" id="PTHR14549">
    <property type="entry name" value="TRANSMEMBRANE PROTEIN 223"/>
    <property type="match status" value="1"/>
</dbReference>
<accession>A0A067RNB7</accession>
<evidence type="ECO:0000256" key="1">
    <source>
        <dbReference type="SAM" id="Phobius"/>
    </source>
</evidence>
<keyword evidence="1" id="KW-1133">Transmembrane helix</keyword>
<keyword evidence="1" id="KW-0472">Membrane</keyword>